<gene>
    <name evidence="1" type="ORF">MsAc7_11520</name>
</gene>
<dbReference type="GeneID" id="89230258"/>
<proteinExistence type="predicted"/>
<organism evidence="1 2">
    <name type="scientific">Methanolapillus millepedarum</name>
    <dbReference type="NCBI Taxonomy" id="3028296"/>
    <lineage>
        <taxon>Archaea</taxon>
        <taxon>Methanobacteriati</taxon>
        <taxon>Methanobacteriota</taxon>
        <taxon>Stenosarchaea group</taxon>
        <taxon>Methanomicrobia</taxon>
        <taxon>Methanosarcinales</taxon>
        <taxon>Methanosarcinaceae</taxon>
        <taxon>Methanolapillus</taxon>
    </lineage>
</organism>
<dbReference type="EMBL" id="CP131060">
    <property type="protein sequence ID" value="WNY25600.1"/>
    <property type="molecule type" value="Genomic_DNA"/>
</dbReference>
<accession>A0AA96V454</accession>
<dbReference type="AlphaFoldDB" id="A0AA96V454"/>
<keyword evidence="2" id="KW-1185">Reference proteome</keyword>
<evidence type="ECO:0000313" key="2">
    <source>
        <dbReference type="Proteomes" id="UP001303587"/>
    </source>
</evidence>
<dbReference type="Proteomes" id="UP001303587">
    <property type="component" value="Chromosome"/>
</dbReference>
<evidence type="ECO:0008006" key="3">
    <source>
        <dbReference type="Google" id="ProtNLM"/>
    </source>
</evidence>
<name>A0AA96V454_9EURY</name>
<dbReference type="RefSeq" id="WP_338101963.1">
    <property type="nucleotide sequence ID" value="NZ_CP131060.1"/>
</dbReference>
<reference evidence="1 2" key="1">
    <citation type="submission" date="2023-07" db="EMBL/GenBank/DDBJ databases">
        <title>Closed genoem sequence of Methanosarcinaceae archaeon Ac7.</title>
        <authorList>
            <person name="Poehlein A."/>
            <person name="Protasov E."/>
            <person name="Platt K."/>
            <person name="Reeh H."/>
            <person name="Daniel R."/>
            <person name="Brune A."/>
        </authorList>
    </citation>
    <scope>NUCLEOTIDE SEQUENCE [LARGE SCALE GENOMIC DNA]</scope>
    <source>
        <strain evidence="1 2">Ac7</strain>
    </source>
</reference>
<evidence type="ECO:0000313" key="1">
    <source>
        <dbReference type="EMBL" id="WNY25600.1"/>
    </source>
</evidence>
<protein>
    <recommendedName>
        <fullName evidence="3">DUF2680 domain-containing protein</fullName>
    </recommendedName>
</protein>
<sequence>MNIKRSVGIFIVLSLVVATIPIAAATEGMKTMTHPAGGMKQHILTEEELAALENMTEEERQIYVLDQVKEQLDFQVAAGALTQEQADEIYAHCASGEFRKTDNGLYGMKGKNSLMKNPSKSIPMLSEDEISAFENMTDHEKKEFMLSKMKDRLDADVAEGVLTREQADEIYEQMSSMDISFGPEGKSMTMDVKAGIQMPGPTVSKEELAAFESMTTDEKQAFLLAQLKEHLESDVKIGRLTQEEADEIYAHSESGGFKIGFLMPPMEPVEN</sequence>